<reference evidence="2 3" key="1">
    <citation type="journal article" date="2015" name="Proc. Natl. Acad. Sci. U.S.A.">
        <title>The resurrection genome of Boea hygrometrica: A blueprint for survival of dehydration.</title>
        <authorList>
            <person name="Xiao L."/>
            <person name="Yang G."/>
            <person name="Zhang L."/>
            <person name="Yang X."/>
            <person name="Zhao S."/>
            <person name="Ji Z."/>
            <person name="Zhou Q."/>
            <person name="Hu M."/>
            <person name="Wang Y."/>
            <person name="Chen M."/>
            <person name="Xu Y."/>
            <person name="Jin H."/>
            <person name="Xiao X."/>
            <person name="Hu G."/>
            <person name="Bao F."/>
            <person name="Hu Y."/>
            <person name="Wan P."/>
            <person name="Li L."/>
            <person name="Deng X."/>
            <person name="Kuang T."/>
            <person name="Xiang C."/>
            <person name="Zhu J.K."/>
            <person name="Oliver M.J."/>
            <person name="He Y."/>
        </authorList>
    </citation>
    <scope>NUCLEOTIDE SEQUENCE [LARGE SCALE GENOMIC DNA]</scope>
    <source>
        <strain evidence="3">cv. XS01</strain>
    </source>
</reference>
<dbReference type="Proteomes" id="UP000250235">
    <property type="component" value="Unassembled WGS sequence"/>
</dbReference>
<dbReference type="AlphaFoldDB" id="A0A2Z7C774"/>
<proteinExistence type="predicted"/>
<protein>
    <submittedName>
        <fullName evidence="2">Uncharacterized protein</fullName>
    </submittedName>
</protein>
<gene>
    <name evidence="2" type="ORF">F511_24293</name>
</gene>
<feature type="region of interest" description="Disordered" evidence="1">
    <location>
        <begin position="1"/>
        <end position="47"/>
    </location>
</feature>
<evidence type="ECO:0000256" key="1">
    <source>
        <dbReference type="SAM" id="MobiDB-lite"/>
    </source>
</evidence>
<evidence type="ECO:0000313" key="2">
    <source>
        <dbReference type="EMBL" id="KZV42642.1"/>
    </source>
</evidence>
<evidence type="ECO:0000313" key="3">
    <source>
        <dbReference type="Proteomes" id="UP000250235"/>
    </source>
</evidence>
<accession>A0A2Z7C774</accession>
<name>A0A2Z7C774_9LAMI</name>
<feature type="region of interest" description="Disordered" evidence="1">
    <location>
        <begin position="73"/>
        <end position="93"/>
    </location>
</feature>
<organism evidence="2 3">
    <name type="scientific">Dorcoceras hygrometricum</name>
    <dbReference type="NCBI Taxonomy" id="472368"/>
    <lineage>
        <taxon>Eukaryota</taxon>
        <taxon>Viridiplantae</taxon>
        <taxon>Streptophyta</taxon>
        <taxon>Embryophyta</taxon>
        <taxon>Tracheophyta</taxon>
        <taxon>Spermatophyta</taxon>
        <taxon>Magnoliopsida</taxon>
        <taxon>eudicotyledons</taxon>
        <taxon>Gunneridae</taxon>
        <taxon>Pentapetalae</taxon>
        <taxon>asterids</taxon>
        <taxon>lamiids</taxon>
        <taxon>Lamiales</taxon>
        <taxon>Gesneriaceae</taxon>
        <taxon>Didymocarpoideae</taxon>
        <taxon>Trichosporeae</taxon>
        <taxon>Loxocarpinae</taxon>
        <taxon>Dorcoceras</taxon>
    </lineage>
</organism>
<feature type="compositionally biased region" description="Basic and acidic residues" evidence="1">
    <location>
        <begin position="13"/>
        <end position="22"/>
    </location>
</feature>
<feature type="compositionally biased region" description="Basic residues" evidence="1">
    <location>
        <begin position="1"/>
        <end position="12"/>
    </location>
</feature>
<dbReference type="EMBL" id="KQ998980">
    <property type="protein sequence ID" value="KZV42642.1"/>
    <property type="molecule type" value="Genomic_DNA"/>
</dbReference>
<sequence>MPSRRGGGRRTRRSVEESRAGSDDDAQVEDVTRQIVRGNSPENLTSNGVFKNILSCTYSRSGASVVVATADPDHASRRGSGRIKTIPGDDQYNKLHQPALEGLTRSARTDSPRQDWPETIFRRREAESAAHGGGGCGGF</sequence>
<keyword evidence="3" id="KW-1185">Reference proteome</keyword>